<dbReference type="EC" id="2.3.-.-" evidence="5"/>
<dbReference type="PROSITE" id="PS51186">
    <property type="entry name" value="GNAT"/>
    <property type="match status" value="1"/>
</dbReference>
<keyword evidence="2 5" id="KW-0012">Acyltransferase</keyword>
<dbReference type="InterPro" id="IPR000182">
    <property type="entry name" value="GNAT_dom"/>
</dbReference>
<evidence type="ECO:0000256" key="1">
    <source>
        <dbReference type="ARBA" id="ARBA00022679"/>
    </source>
</evidence>
<dbReference type="RefSeq" id="WP_084713887.1">
    <property type="nucleotide sequence ID" value="NZ_JBHEZZ010000005.1"/>
</dbReference>
<evidence type="ECO:0000259" key="4">
    <source>
        <dbReference type="PROSITE" id="PS51186"/>
    </source>
</evidence>
<dbReference type="InterPro" id="IPR050832">
    <property type="entry name" value="Bact_Acetyltransf"/>
</dbReference>
<name>A0ABV6UL16_9ACTN</name>
<dbReference type="Pfam" id="PF13527">
    <property type="entry name" value="Acetyltransf_9"/>
    <property type="match status" value="1"/>
</dbReference>
<gene>
    <name evidence="5" type="ORF">ACEZDJ_12575</name>
</gene>
<dbReference type="InterPro" id="IPR016181">
    <property type="entry name" value="Acyl_CoA_acyltransferase"/>
</dbReference>
<organism evidence="5 6">
    <name type="scientific">Streptacidiphilus cavernicola</name>
    <dbReference type="NCBI Taxonomy" id="3342716"/>
    <lineage>
        <taxon>Bacteria</taxon>
        <taxon>Bacillati</taxon>
        <taxon>Actinomycetota</taxon>
        <taxon>Actinomycetes</taxon>
        <taxon>Kitasatosporales</taxon>
        <taxon>Streptomycetaceae</taxon>
        <taxon>Streptacidiphilus</taxon>
    </lineage>
</organism>
<dbReference type="SUPFAM" id="SSF55729">
    <property type="entry name" value="Acyl-CoA N-acyltransferases (Nat)"/>
    <property type="match status" value="1"/>
</dbReference>
<dbReference type="CDD" id="cd04301">
    <property type="entry name" value="NAT_SF"/>
    <property type="match status" value="1"/>
</dbReference>
<evidence type="ECO:0000256" key="3">
    <source>
        <dbReference type="SAM" id="MobiDB-lite"/>
    </source>
</evidence>
<accession>A0ABV6UL16</accession>
<proteinExistence type="predicted"/>
<dbReference type="Proteomes" id="UP001592528">
    <property type="component" value="Unassembled WGS sequence"/>
</dbReference>
<protein>
    <submittedName>
        <fullName evidence="5">GNAT family N-acetyltransferase</fullName>
        <ecNumber evidence="5">2.3.-.-</ecNumber>
    </submittedName>
</protein>
<feature type="domain" description="N-acetyltransferase" evidence="4">
    <location>
        <begin position="17"/>
        <end position="160"/>
    </location>
</feature>
<dbReference type="EMBL" id="JBHEZZ010000005">
    <property type="protein sequence ID" value="MFC1402123.1"/>
    <property type="molecule type" value="Genomic_DNA"/>
</dbReference>
<keyword evidence="6" id="KW-1185">Reference proteome</keyword>
<feature type="region of interest" description="Disordered" evidence="3">
    <location>
        <begin position="1"/>
        <end position="22"/>
    </location>
</feature>
<keyword evidence="1 5" id="KW-0808">Transferase</keyword>
<sequence>MTTTGRTSDAGRADGALPIRPERESDHAAVRALHLSAFAGDGRVPDLVDVLRVAPAPLEPMSFVAVDGTEVVGHTMLTHSRLDAPERIVDVLVLSPLGVLPRYQNRGVGTRLIRHALAAADARQTPLVFLEGSPDYYAARGFERADRIGFRSPSLRIPAPAFQVARLTAYQPWMTGTLVYADAFWALDCVGLR</sequence>
<evidence type="ECO:0000313" key="5">
    <source>
        <dbReference type="EMBL" id="MFC1402123.1"/>
    </source>
</evidence>
<dbReference type="GO" id="GO:0016746">
    <property type="term" value="F:acyltransferase activity"/>
    <property type="evidence" value="ECO:0007669"/>
    <property type="project" value="UniProtKB-KW"/>
</dbReference>
<evidence type="ECO:0000256" key="2">
    <source>
        <dbReference type="ARBA" id="ARBA00023315"/>
    </source>
</evidence>
<comment type="caution">
    <text evidence="5">The sequence shown here is derived from an EMBL/GenBank/DDBJ whole genome shotgun (WGS) entry which is preliminary data.</text>
</comment>
<dbReference type="PANTHER" id="PTHR43877:SF1">
    <property type="entry name" value="ACETYLTRANSFERASE"/>
    <property type="match status" value="1"/>
</dbReference>
<evidence type="ECO:0000313" key="6">
    <source>
        <dbReference type="Proteomes" id="UP001592528"/>
    </source>
</evidence>
<reference evidence="5 6" key="1">
    <citation type="submission" date="2024-09" db="EMBL/GenBank/DDBJ databases">
        <authorList>
            <person name="Lee S.D."/>
        </authorList>
    </citation>
    <scope>NUCLEOTIDE SEQUENCE [LARGE SCALE GENOMIC DNA]</scope>
    <source>
        <strain evidence="5 6">N1-5</strain>
    </source>
</reference>
<dbReference type="PANTHER" id="PTHR43877">
    <property type="entry name" value="AMINOALKYLPHOSPHONATE N-ACETYLTRANSFERASE-RELATED-RELATED"/>
    <property type="match status" value="1"/>
</dbReference>
<dbReference type="Gene3D" id="3.40.630.30">
    <property type="match status" value="1"/>
</dbReference>